<dbReference type="InterPro" id="IPR019467">
    <property type="entry name" value="Hat1_N"/>
</dbReference>
<accession>A0A1R1PU22</accession>
<dbReference type="InterPro" id="IPR037113">
    <property type="entry name" value="Hat1_N_sf"/>
</dbReference>
<dbReference type="SUPFAM" id="SSF55729">
    <property type="entry name" value="Acyl-CoA N-acyltransferases (Nat)"/>
    <property type="match status" value="1"/>
</dbReference>
<name>A0A1R1PU22_ZANCU</name>
<sequence length="142" mass="16127">MEIVSSEDKAAIEKYLENKVTNDSVVEKGENNYQQQEQDGEYEDIDIIEFHPTFTYTIYGDLESIFGYTGLQIKLNITAGSLKTYLNVSYEKKVDGLESISSVSLKSDDVVTPIAKYLSNGKIFERPSHNERSIRESSARRL</sequence>
<gene>
    <name evidence="8" type="ORF">AX774_g2028</name>
</gene>
<dbReference type="GO" id="GO:0005634">
    <property type="term" value="C:nucleus"/>
    <property type="evidence" value="ECO:0007669"/>
    <property type="project" value="InterPro"/>
</dbReference>
<dbReference type="InterPro" id="IPR016181">
    <property type="entry name" value="Acyl_CoA_acyltransferase"/>
</dbReference>
<evidence type="ECO:0000256" key="6">
    <source>
        <dbReference type="ARBA" id="ARBA00048017"/>
    </source>
</evidence>
<dbReference type="InterPro" id="IPR017380">
    <property type="entry name" value="Hist_AcTrfase_B-typ_cat-su"/>
</dbReference>
<dbReference type="OrthoDB" id="10253098at2759"/>
<dbReference type="GO" id="GO:0000781">
    <property type="term" value="C:chromosome, telomeric region"/>
    <property type="evidence" value="ECO:0007669"/>
    <property type="project" value="GOC"/>
</dbReference>
<evidence type="ECO:0000313" key="9">
    <source>
        <dbReference type="Proteomes" id="UP000188320"/>
    </source>
</evidence>
<evidence type="ECO:0000256" key="5">
    <source>
        <dbReference type="ARBA" id="ARBA00023315"/>
    </source>
</evidence>
<reference evidence="9" key="1">
    <citation type="submission" date="2017-01" db="EMBL/GenBank/DDBJ databases">
        <authorList>
            <person name="Wang Y."/>
            <person name="White M."/>
            <person name="Kvist S."/>
            <person name="Moncalvo J.-M."/>
        </authorList>
    </citation>
    <scope>NUCLEOTIDE SEQUENCE [LARGE SCALE GENOMIC DNA]</scope>
    <source>
        <strain evidence="9">COL-18-3</strain>
    </source>
</reference>
<comment type="catalytic activity">
    <reaction evidence="6">
        <text>L-lysyl-[protein] + acetyl-CoA = N(6)-acetyl-L-lysyl-[protein] + CoA + H(+)</text>
        <dbReference type="Rhea" id="RHEA:45948"/>
        <dbReference type="Rhea" id="RHEA-COMP:9752"/>
        <dbReference type="Rhea" id="RHEA-COMP:10731"/>
        <dbReference type="ChEBI" id="CHEBI:15378"/>
        <dbReference type="ChEBI" id="CHEBI:29969"/>
        <dbReference type="ChEBI" id="CHEBI:57287"/>
        <dbReference type="ChEBI" id="CHEBI:57288"/>
        <dbReference type="ChEBI" id="CHEBI:61930"/>
        <dbReference type="EC" id="2.3.1.48"/>
    </reaction>
</comment>
<comment type="caution">
    <text evidence="8">The sequence shown here is derived from an EMBL/GenBank/DDBJ whole genome shotgun (WGS) entry which is preliminary data.</text>
</comment>
<feature type="domain" description="Histone acetyl transferase HAT1 N-terminal" evidence="7">
    <location>
        <begin position="43"/>
        <end position="136"/>
    </location>
</feature>
<proteinExistence type="inferred from homology"/>
<keyword evidence="9" id="KW-1185">Reference proteome</keyword>
<protein>
    <recommendedName>
        <fullName evidence="3">Histone acetyltransferase type B catalytic subunit</fullName>
        <ecNumber evidence="2">2.3.1.48</ecNumber>
    </recommendedName>
</protein>
<dbReference type="PANTHER" id="PTHR12046">
    <property type="entry name" value="HISTONE ACETYLTRANSFERASE TYPE B CATALYTIC SUBUNIT"/>
    <property type="match status" value="1"/>
</dbReference>
<dbReference type="AlphaFoldDB" id="A0A1R1PU22"/>
<evidence type="ECO:0000256" key="2">
    <source>
        <dbReference type="ARBA" id="ARBA00013184"/>
    </source>
</evidence>
<evidence type="ECO:0000313" key="8">
    <source>
        <dbReference type="EMBL" id="OMH84447.1"/>
    </source>
</evidence>
<dbReference type="EC" id="2.3.1.48" evidence="2"/>
<keyword evidence="4 8" id="KW-0808">Transferase</keyword>
<dbReference type="GO" id="GO:0004402">
    <property type="term" value="F:histone acetyltransferase activity"/>
    <property type="evidence" value="ECO:0007669"/>
    <property type="project" value="InterPro"/>
</dbReference>
<dbReference type="GO" id="GO:0031509">
    <property type="term" value="P:subtelomeric heterochromatin formation"/>
    <property type="evidence" value="ECO:0007669"/>
    <property type="project" value="InterPro"/>
</dbReference>
<evidence type="ECO:0000256" key="3">
    <source>
        <dbReference type="ARBA" id="ARBA00021268"/>
    </source>
</evidence>
<keyword evidence="5" id="KW-0012">Acyltransferase</keyword>
<organism evidence="8 9">
    <name type="scientific">Zancudomyces culisetae</name>
    <name type="common">Gut fungus</name>
    <name type="synonym">Smittium culisetae</name>
    <dbReference type="NCBI Taxonomy" id="1213189"/>
    <lineage>
        <taxon>Eukaryota</taxon>
        <taxon>Fungi</taxon>
        <taxon>Fungi incertae sedis</taxon>
        <taxon>Zoopagomycota</taxon>
        <taxon>Kickxellomycotina</taxon>
        <taxon>Harpellomycetes</taxon>
        <taxon>Harpellales</taxon>
        <taxon>Legeriomycetaceae</taxon>
        <taxon>Zancudomyces</taxon>
    </lineage>
</organism>
<evidence type="ECO:0000259" key="7">
    <source>
        <dbReference type="Pfam" id="PF10394"/>
    </source>
</evidence>
<dbReference type="EMBL" id="LSSK01000194">
    <property type="protein sequence ID" value="OMH84447.1"/>
    <property type="molecule type" value="Genomic_DNA"/>
</dbReference>
<evidence type="ECO:0000256" key="4">
    <source>
        <dbReference type="ARBA" id="ARBA00022679"/>
    </source>
</evidence>
<dbReference type="Proteomes" id="UP000188320">
    <property type="component" value="Unassembled WGS sequence"/>
</dbReference>
<comment type="similarity">
    <text evidence="1">Belongs to the HAT1 family.</text>
</comment>
<evidence type="ECO:0000256" key="1">
    <source>
        <dbReference type="ARBA" id="ARBA00010543"/>
    </source>
</evidence>
<dbReference type="Gene3D" id="3.90.360.10">
    <property type="entry name" value="Histone acetyl transferase 1 (HAT1), N-terminal domain"/>
    <property type="match status" value="1"/>
</dbReference>
<dbReference type="Pfam" id="PF10394">
    <property type="entry name" value="Hat1_N"/>
    <property type="match status" value="1"/>
</dbReference>